<evidence type="ECO:0000256" key="6">
    <source>
        <dbReference type="SAM" id="Phobius"/>
    </source>
</evidence>
<dbReference type="SUPFAM" id="SSF48452">
    <property type="entry name" value="TPR-like"/>
    <property type="match status" value="2"/>
</dbReference>
<protein>
    <submittedName>
        <fullName evidence="8">Uncharacterized protein</fullName>
    </submittedName>
</protein>
<dbReference type="PANTHER" id="PTHR46630:SF1">
    <property type="entry name" value="TETRATRICOPEPTIDE REPEAT PROTEIN 29"/>
    <property type="match status" value="1"/>
</dbReference>
<evidence type="ECO:0000256" key="5">
    <source>
        <dbReference type="ARBA" id="ARBA00038253"/>
    </source>
</evidence>
<evidence type="ECO:0000256" key="7">
    <source>
        <dbReference type="SAM" id="SignalP"/>
    </source>
</evidence>
<dbReference type="EMBL" id="SACS01000035">
    <property type="protein sequence ID" value="RVU31929.1"/>
    <property type="molecule type" value="Genomic_DNA"/>
</dbReference>
<dbReference type="Gene3D" id="1.25.40.10">
    <property type="entry name" value="Tetratricopeptide repeat domain"/>
    <property type="match status" value="2"/>
</dbReference>
<keyword evidence="2" id="KW-0963">Cytoplasm</keyword>
<keyword evidence="4" id="KW-0802">TPR repeat</keyword>
<feature type="transmembrane region" description="Helical" evidence="6">
    <location>
        <begin position="432"/>
        <end position="451"/>
    </location>
</feature>
<feature type="chain" id="PRO_5019317118" evidence="7">
    <location>
        <begin position="24"/>
        <end position="468"/>
    </location>
</feature>
<accession>A0A437QBZ5</accession>
<comment type="subcellular location">
    <subcellularLocation>
        <location evidence="1">Cytoplasm</location>
    </subcellularLocation>
</comment>
<dbReference type="InterPro" id="IPR019734">
    <property type="entry name" value="TPR_rpt"/>
</dbReference>
<proteinExistence type="inferred from homology"/>
<dbReference type="InterPro" id="IPR011990">
    <property type="entry name" value="TPR-like_helical_dom_sf"/>
</dbReference>
<evidence type="ECO:0000256" key="3">
    <source>
        <dbReference type="ARBA" id="ARBA00022737"/>
    </source>
</evidence>
<evidence type="ECO:0000313" key="8">
    <source>
        <dbReference type="EMBL" id="RVU31929.1"/>
    </source>
</evidence>
<dbReference type="PANTHER" id="PTHR46630">
    <property type="entry name" value="TETRATRICOPEPTIDE REPEAT PROTEIN 29"/>
    <property type="match status" value="1"/>
</dbReference>
<comment type="similarity">
    <text evidence="5">Belongs to the Rap family.</text>
</comment>
<dbReference type="InterPro" id="IPR051476">
    <property type="entry name" value="Bac_ResReg_Asp_Phosphatase"/>
</dbReference>
<evidence type="ECO:0000256" key="2">
    <source>
        <dbReference type="ARBA" id="ARBA00022490"/>
    </source>
</evidence>
<dbReference type="Pfam" id="PF13181">
    <property type="entry name" value="TPR_8"/>
    <property type="match status" value="2"/>
</dbReference>
<keyword evidence="6" id="KW-1133">Transmembrane helix</keyword>
<organism evidence="8 9">
    <name type="scientific">Rheinheimera riviphila</name>
    <dbReference type="NCBI Taxonomy" id="1834037"/>
    <lineage>
        <taxon>Bacteria</taxon>
        <taxon>Pseudomonadati</taxon>
        <taxon>Pseudomonadota</taxon>
        <taxon>Gammaproteobacteria</taxon>
        <taxon>Chromatiales</taxon>
        <taxon>Chromatiaceae</taxon>
        <taxon>Rheinheimera</taxon>
    </lineage>
</organism>
<dbReference type="AlphaFoldDB" id="A0A437QBZ5"/>
<keyword evidence="7" id="KW-0732">Signal</keyword>
<evidence type="ECO:0000256" key="1">
    <source>
        <dbReference type="ARBA" id="ARBA00004496"/>
    </source>
</evidence>
<keyword evidence="6" id="KW-0812">Transmembrane</keyword>
<gene>
    <name evidence="8" type="ORF">EOE67_19570</name>
</gene>
<dbReference type="OrthoDB" id="5754867at2"/>
<name>A0A437QBZ5_9GAMM</name>
<comment type="caution">
    <text evidence="8">The sequence shown here is derived from an EMBL/GenBank/DDBJ whole genome shotgun (WGS) entry which is preliminary data.</text>
</comment>
<feature type="signal peptide" evidence="7">
    <location>
        <begin position="1"/>
        <end position="23"/>
    </location>
</feature>
<dbReference type="GO" id="GO:0005737">
    <property type="term" value="C:cytoplasm"/>
    <property type="evidence" value="ECO:0007669"/>
    <property type="project" value="UniProtKB-SubCell"/>
</dbReference>
<keyword evidence="6" id="KW-0472">Membrane</keyword>
<dbReference type="SMART" id="SM00028">
    <property type="entry name" value="TPR"/>
    <property type="match status" value="5"/>
</dbReference>
<evidence type="ECO:0000256" key="4">
    <source>
        <dbReference type="ARBA" id="ARBA00022803"/>
    </source>
</evidence>
<keyword evidence="3" id="KW-0677">Repeat</keyword>
<reference evidence="8 9" key="1">
    <citation type="submission" date="2019-01" db="EMBL/GenBank/DDBJ databases">
        <authorList>
            <person name="Chen W.-M."/>
        </authorList>
    </citation>
    <scope>NUCLEOTIDE SEQUENCE [LARGE SCALE GENOMIC DNA]</scope>
    <source>
        <strain evidence="8 9">KYPC3</strain>
    </source>
</reference>
<dbReference type="Proteomes" id="UP000283077">
    <property type="component" value="Unassembled WGS sequence"/>
</dbReference>
<keyword evidence="9" id="KW-1185">Reference proteome</keyword>
<sequence>MNSKTLWHSILLCSWMWLSQASAATEPVLPVWLAEVQQNKYKKPEAMLQLAKQYEAEFGRWPLEVQAVWLSEVAMMYEVLGRYREQMALAERGLALTADQKTPTRVELLYSMGFALETQREYALANEYYQKGMTLAESLQNEKLMIQGLTNLAAMLSEENESPKALDMLKQAYDRAVKLNDIEMLALVQAELGLMYTMLAVEDEGQQFLEESFKLFDKLGWAKSKLMVWYNLASTYGYLDKQEQALAIFDQMLKVSLEQEDPVSLYFAYMGLANTNRRMKKLDAAITYIEKAETYLPSLQSTFQISEHHFIKAKIFRSLGQISLAMQQVDLAAEQLDESKNISDRFYALHFDDLRARLYADAGNYEKAYQTLDKFFEAYIDLQDNKRDMDVQKLRLSFDAERQEARNQLLEKDNELQALKLQEIERNRQIQWLWLAIFACTSLVLFILLLWQWTRRRAQLPQNLPPSA</sequence>
<dbReference type="RefSeq" id="WP_127701154.1">
    <property type="nucleotide sequence ID" value="NZ_SACS01000035.1"/>
</dbReference>
<evidence type="ECO:0000313" key="9">
    <source>
        <dbReference type="Proteomes" id="UP000283077"/>
    </source>
</evidence>